<protein>
    <recommendedName>
        <fullName evidence="3">F-box associated domain-containing protein</fullName>
    </recommendedName>
</protein>
<dbReference type="Proteomes" id="UP000316621">
    <property type="component" value="Chromosome 5"/>
</dbReference>
<dbReference type="EMBL" id="CM010719">
    <property type="protein sequence ID" value="RZC61102.1"/>
    <property type="molecule type" value="Genomic_DNA"/>
</dbReference>
<sequence>MSTTTTIAAFTSESISSNTCYKVVLMPVSDMELRKINIQVFSSVVGKWNIYQVSHPKPRGYFFDFDFESLIVVNGQIYWMDGKDILSYDLNNNNSIQTGGQQCRLMNFPVLSGNYNDESDIFCLKEYRGLLCFLAISKTSRYLSVWVFEEDWNIVHKDIVLLDFVAGMYRRYNMEEYEAFEEVDSESESNYCDKENGAIEEVEVIGFSPVDANVILFGCNDGVWAYDIESTKSEELIEPSFMATTNLVGTRYRVYNSFAIKTMPTVLPSPSWKSIPVIMDQQGHRQSSAVGMVASASQMSYGAAQSPANK</sequence>
<proteinExistence type="predicted"/>
<keyword evidence="2" id="KW-1185">Reference proteome</keyword>
<gene>
    <name evidence="1" type="ORF">C5167_022865</name>
</gene>
<dbReference type="PANTHER" id="PTHR35546:SF130">
    <property type="entry name" value="EXPRESSED PROTEIN"/>
    <property type="match status" value="1"/>
</dbReference>
<name>A0A4Y7JM58_PAPSO</name>
<evidence type="ECO:0000313" key="1">
    <source>
        <dbReference type="EMBL" id="RZC61102.1"/>
    </source>
</evidence>
<accession>A0A4Y7JM58</accession>
<dbReference type="STRING" id="3469.A0A4Y7JM58"/>
<evidence type="ECO:0000313" key="2">
    <source>
        <dbReference type="Proteomes" id="UP000316621"/>
    </source>
</evidence>
<evidence type="ECO:0008006" key="3">
    <source>
        <dbReference type="Google" id="ProtNLM"/>
    </source>
</evidence>
<dbReference type="InterPro" id="IPR055290">
    <property type="entry name" value="At3g26010-like"/>
</dbReference>
<dbReference type="AlphaFoldDB" id="A0A4Y7JM58"/>
<dbReference type="Gramene" id="RZC61102">
    <property type="protein sequence ID" value="RZC61102"/>
    <property type="gene ID" value="C5167_022865"/>
</dbReference>
<dbReference type="PANTHER" id="PTHR35546">
    <property type="entry name" value="F-BOX PROTEIN INTERACTION DOMAIN PROTEIN-RELATED"/>
    <property type="match status" value="1"/>
</dbReference>
<dbReference type="OMA" id="FFCESSP"/>
<organism evidence="1 2">
    <name type="scientific">Papaver somniferum</name>
    <name type="common">Opium poppy</name>
    <dbReference type="NCBI Taxonomy" id="3469"/>
    <lineage>
        <taxon>Eukaryota</taxon>
        <taxon>Viridiplantae</taxon>
        <taxon>Streptophyta</taxon>
        <taxon>Embryophyta</taxon>
        <taxon>Tracheophyta</taxon>
        <taxon>Spermatophyta</taxon>
        <taxon>Magnoliopsida</taxon>
        <taxon>Ranunculales</taxon>
        <taxon>Papaveraceae</taxon>
        <taxon>Papaveroideae</taxon>
        <taxon>Papaver</taxon>
    </lineage>
</organism>
<reference evidence="1 2" key="1">
    <citation type="journal article" date="2018" name="Science">
        <title>The opium poppy genome and morphinan production.</title>
        <authorList>
            <person name="Guo L."/>
            <person name="Winzer T."/>
            <person name="Yang X."/>
            <person name="Li Y."/>
            <person name="Ning Z."/>
            <person name="He Z."/>
            <person name="Teodor R."/>
            <person name="Lu Y."/>
            <person name="Bowser T.A."/>
            <person name="Graham I.A."/>
            <person name="Ye K."/>
        </authorList>
    </citation>
    <scope>NUCLEOTIDE SEQUENCE [LARGE SCALE GENOMIC DNA]</scope>
    <source>
        <strain evidence="2">cv. HN1</strain>
        <tissue evidence="1">Leaves</tissue>
    </source>
</reference>